<dbReference type="EMBL" id="AP018227">
    <property type="protein sequence ID" value="BAY82255.1"/>
    <property type="molecule type" value="Genomic_DNA"/>
</dbReference>
<dbReference type="PANTHER" id="PTHR34365:SF7">
    <property type="entry name" value="GLYCINE-RICH DOMAIN-CONTAINING PROTEIN 1"/>
    <property type="match status" value="1"/>
</dbReference>
<keyword evidence="2" id="KW-1185">Reference proteome</keyword>
<dbReference type="InterPro" id="IPR009836">
    <property type="entry name" value="GRDP-like"/>
</dbReference>
<dbReference type="PANTHER" id="PTHR34365">
    <property type="entry name" value="ENOLASE (DUF1399)"/>
    <property type="match status" value="1"/>
</dbReference>
<dbReference type="Pfam" id="PF07173">
    <property type="entry name" value="GRDP-like"/>
    <property type="match status" value="1"/>
</dbReference>
<evidence type="ECO:0000313" key="1">
    <source>
        <dbReference type="EMBL" id="BAY82255.1"/>
    </source>
</evidence>
<protein>
    <recommendedName>
        <fullName evidence="3">Glycine-rich domain-containing protein-like</fullName>
    </recommendedName>
</protein>
<sequence>MKIVTFWDKLNHLNLQTVAYKLMSSKGWTTERTQLAISRYKLFLCLKSFYPAAMLVPTQEIDAVWHAHIEVNLLKYIQDCDFLFGYLLNHCSAIELQQHQETHLIYEQAFGTTKVLFEEFFGLNISENTSLRAACADIPIDNNPAACADLPINNNVLLGKR</sequence>
<proteinExistence type="predicted"/>
<gene>
    <name evidence="1" type="ORF">NIES267_17340</name>
</gene>
<accession>A0A1Z4LM15</accession>
<evidence type="ECO:0008006" key="3">
    <source>
        <dbReference type="Google" id="ProtNLM"/>
    </source>
</evidence>
<reference evidence="1 2" key="1">
    <citation type="submission" date="2017-06" db="EMBL/GenBank/DDBJ databases">
        <title>Genome sequencing of cyanobaciteial culture collection at National Institute for Environmental Studies (NIES).</title>
        <authorList>
            <person name="Hirose Y."/>
            <person name="Shimura Y."/>
            <person name="Fujisawa T."/>
            <person name="Nakamura Y."/>
            <person name="Kawachi M."/>
        </authorList>
    </citation>
    <scope>NUCLEOTIDE SEQUENCE [LARGE SCALE GENOMIC DNA]</scope>
    <source>
        <strain evidence="1 2">NIES-267</strain>
    </source>
</reference>
<organism evidence="1 2">
    <name type="scientific">Calothrix parasitica NIES-267</name>
    <dbReference type="NCBI Taxonomy" id="1973488"/>
    <lineage>
        <taxon>Bacteria</taxon>
        <taxon>Bacillati</taxon>
        <taxon>Cyanobacteriota</taxon>
        <taxon>Cyanophyceae</taxon>
        <taxon>Nostocales</taxon>
        <taxon>Calotrichaceae</taxon>
        <taxon>Calothrix</taxon>
    </lineage>
</organism>
<name>A0A1Z4LM15_9CYAN</name>
<evidence type="ECO:0000313" key="2">
    <source>
        <dbReference type="Proteomes" id="UP000218418"/>
    </source>
</evidence>
<dbReference type="OrthoDB" id="278697at2"/>
<dbReference type="AlphaFoldDB" id="A0A1Z4LM15"/>
<dbReference type="Proteomes" id="UP000218418">
    <property type="component" value="Chromosome"/>
</dbReference>